<organism evidence="3 4">
    <name type="scientific">Natranaerovirga hydrolytica</name>
    <dbReference type="NCBI Taxonomy" id="680378"/>
    <lineage>
        <taxon>Bacteria</taxon>
        <taxon>Bacillati</taxon>
        <taxon>Bacillota</taxon>
        <taxon>Clostridia</taxon>
        <taxon>Lachnospirales</taxon>
        <taxon>Natranaerovirgaceae</taxon>
        <taxon>Natranaerovirga</taxon>
    </lineage>
</organism>
<feature type="transmembrane region" description="Helical" evidence="1">
    <location>
        <begin position="103"/>
        <end position="122"/>
    </location>
</feature>
<feature type="domain" description="VanZ-like" evidence="2">
    <location>
        <begin position="15"/>
        <end position="150"/>
    </location>
</feature>
<feature type="transmembrane region" description="Helical" evidence="1">
    <location>
        <begin position="75"/>
        <end position="91"/>
    </location>
</feature>
<dbReference type="PIRSF" id="PIRSF019083">
    <property type="entry name" value="UCP019083_VanZ"/>
    <property type="match status" value="1"/>
</dbReference>
<dbReference type="EMBL" id="SMGQ01000012">
    <property type="protein sequence ID" value="TCK93164.1"/>
    <property type="molecule type" value="Genomic_DNA"/>
</dbReference>
<dbReference type="Proteomes" id="UP000294545">
    <property type="component" value="Unassembled WGS sequence"/>
</dbReference>
<proteinExistence type="predicted"/>
<dbReference type="OrthoDB" id="291892at2"/>
<evidence type="ECO:0000259" key="2">
    <source>
        <dbReference type="Pfam" id="PF04892"/>
    </source>
</evidence>
<dbReference type="Pfam" id="PF04892">
    <property type="entry name" value="VanZ"/>
    <property type="match status" value="1"/>
</dbReference>
<sequence>MIKGKNKKIMMMGSWLLVVLWMGIVVFLSSQPASESREISKGVTEKVIETVERVAPNRAESIQISDIHFYVRKNAHLFAYALLGFLLINALRRSGVFGRKSIMIALFLCAFFAISDEIHQVFVPGRSGEVRDVFIDILGASLGILFYMMLFKVGLKMIKEKQ</sequence>
<dbReference type="NCBIfam" id="NF037970">
    <property type="entry name" value="vanZ_1"/>
    <property type="match status" value="1"/>
</dbReference>
<protein>
    <submittedName>
        <fullName evidence="3">VanZ family protein</fullName>
    </submittedName>
</protein>
<evidence type="ECO:0000313" key="4">
    <source>
        <dbReference type="Proteomes" id="UP000294545"/>
    </source>
</evidence>
<keyword evidence="1" id="KW-0812">Transmembrane</keyword>
<accession>A0A4R1MPD1</accession>
<keyword evidence="1" id="KW-0472">Membrane</keyword>
<dbReference type="InterPro" id="IPR006976">
    <property type="entry name" value="VanZ-like"/>
</dbReference>
<gene>
    <name evidence="3" type="ORF">EDC19_1351</name>
</gene>
<reference evidence="3 4" key="1">
    <citation type="submission" date="2019-03" db="EMBL/GenBank/DDBJ databases">
        <title>Genomic Encyclopedia of Type Strains, Phase IV (KMG-IV): sequencing the most valuable type-strain genomes for metagenomic binning, comparative biology and taxonomic classification.</title>
        <authorList>
            <person name="Goeker M."/>
        </authorList>
    </citation>
    <scope>NUCLEOTIDE SEQUENCE [LARGE SCALE GENOMIC DNA]</scope>
    <source>
        <strain evidence="3 4">DSM 24176</strain>
    </source>
</reference>
<name>A0A4R1MPD1_9FIRM</name>
<comment type="caution">
    <text evidence="3">The sequence shown here is derived from an EMBL/GenBank/DDBJ whole genome shotgun (WGS) entry which is preliminary data.</text>
</comment>
<keyword evidence="1" id="KW-1133">Transmembrane helix</keyword>
<feature type="transmembrane region" description="Helical" evidence="1">
    <location>
        <begin position="134"/>
        <end position="155"/>
    </location>
</feature>
<dbReference type="InterPro" id="IPR016747">
    <property type="entry name" value="Phosphotransbutyrylase"/>
</dbReference>
<keyword evidence="4" id="KW-1185">Reference proteome</keyword>
<evidence type="ECO:0000256" key="1">
    <source>
        <dbReference type="SAM" id="Phobius"/>
    </source>
</evidence>
<dbReference type="AlphaFoldDB" id="A0A4R1MPD1"/>
<evidence type="ECO:0000313" key="3">
    <source>
        <dbReference type="EMBL" id="TCK93164.1"/>
    </source>
</evidence>
<dbReference type="RefSeq" id="WP_132282080.1">
    <property type="nucleotide sequence ID" value="NZ_SMGQ01000012.1"/>
</dbReference>